<dbReference type="PANTHER" id="PTHR11252:SF0">
    <property type="entry name" value="POLYRIBONUCLEOTIDE NUCLEOTIDYLTRANSFERASE 1, MITOCHONDRIAL"/>
    <property type="match status" value="1"/>
</dbReference>
<dbReference type="Pfam" id="PF01138">
    <property type="entry name" value="RNase_PH"/>
    <property type="match status" value="1"/>
</dbReference>
<dbReference type="InterPro" id="IPR020568">
    <property type="entry name" value="Ribosomal_Su5_D2-typ_SF"/>
</dbReference>
<evidence type="ECO:0000313" key="5">
    <source>
        <dbReference type="EMBL" id="SVC18597.1"/>
    </source>
</evidence>
<dbReference type="PANTHER" id="PTHR11252">
    <property type="entry name" value="POLYRIBONUCLEOTIDE NUCLEOTIDYLTRANSFERASE"/>
    <property type="match status" value="1"/>
</dbReference>
<reference evidence="5" key="1">
    <citation type="submission" date="2018-05" db="EMBL/GenBank/DDBJ databases">
        <authorList>
            <person name="Lanie J.A."/>
            <person name="Ng W.-L."/>
            <person name="Kazmierczak K.M."/>
            <person name="Andrzejewski T.M."/>
            <person name="Davidsen T.M."/>
            <person name="Wayne K.J."/>
            <person name="Tettelin H."/>
            <person name="Glass J.I."/>
            <person name="Rusch D."/>
            <person name="Podicherti R."/>
            <person name="Tsui H.-C.T."/>
            <person name="Winkler M.E."/>
        </authorList>
    </citation>
    <scope>NUCLEOTIDE SEQUENCE</scope>
</reference>
<dbReference type="GO" id="GO:0000175">
    <property type="term" value="F:3'-5'-RNA exonuclease activity"/>
    <property type="evidence" value="ECO:0007669"/>
    <property type="project" value="TreeGrafter"/>
</dbReference>
<feature type="domain" description="Polyribonucleotide nucleotidyltransferase RNA-binding" evidence="4">
    <location>
        <begin position="95"/>
        <end position="171"/>
    </location>
</feature>
<dbReference type="SUPFAM" id="SSF55666">
    <property type="entry name" value="Ribonuclease PH domain 2-like"/>
    <property type="match status" value="2"/>
</dbReference>
<protein>
    <submittedName>
        <fullName evidence="5">Uncharacterized protein</fullName>
    </submittedName>
</protein>
<dbReference type="Pfam" id="PF03726">
    <property type="entry name" value="PNPase"/>
    <property type="match status" value="1"/>
</dbReference>
<dbReference type="NCBIfam" id="TIGR03591">
    <property type="entry name" value="polynuc_phos"/>
    <property type="match status" value="1"/>
</dbReference>
<dbReference type="InterPro" id="IPR001247">
    <property type="entry name" value="ExoRNase_PH_dom1"/>
</dbReference>
<gene>
    <name evidence="5" type="ORF">METZ01_LOCUS271451</name>
</gene>
<evidence type="ECO:0000259" key="2">
    <source>
        <dbReference type="Pfam" id="PF01138"/>
    </source>
</evidence>
<dbReference type="GO" id="GO:0006396">
    <property type="term" value="P:RNA processing"/>
    <property type="evidence" value="ECO:0007669"/>
    <property type="project" value="InterPro"/>
</dbReference>
<name>A0A382K6A0_9ZZZZ</name>
<feature type="domain" description="Exoribonuclease phosphorolytic" evidence="3">
    <location>
        <begin position="1"/>
        <end position="63"/>
    </location>
</feature>
<dbReference type="GO" id="GO:0006402">
    <property type="term" value="P:mRNA catabolic process"/>
    <property type="evidence" value="ECO:0007669"/>
    <property type="project" value="InterPro"/>
</dbReference>
<keyword evidence="1" id="KW-0694">RNA-binding</keyword>
<dbReference type="InterPro" id="IPR015847">
    <property type="entry name" value="ExoRNase_PH_dom2"/>
</dbReference>
<dbReference type="InterPro" id="IPR015848">
    <property type="entry name" value="PNPase_PH_RNA-bd_bac/org-type"/>
</dbReference>
<dbReference type="GO" id="GO:0003723">
    <property type="term" value="F:RNA binding"/>
    <property type="evidence" value="ECO:0007669"/>
    <property type="project" value="UniProtKB-KW"/>
</dbReference>
<organism evidence="5">
    <name type="scientific">marine metagenome</name>
    <dbReference type="NCBI Taxonomy" id="408172"/>
    <lineage>
        <taxon>unclassified sequences</taxon>
        <taxon>metagenomes</taxon>
        <taxon>ecological metagenomes</taxon>
    </lineage>
</organism>
<feature type="domain" description="Exoribonuclease phosphorolytic" evidence="2">
    <location>
        <begin position="175"/>
        <end position="308"/>
    </location>
</feature>
<dbReference type="InterPro" id="IPR027408">
    <property type="entry name" value="PNPase/RNase_PH_dom_sf"/>
</dbReference>
<dbReference type="SUPFAM" id="SSF46915">
    <property type="entry name" value="Polynucleotide phosphorylase/guanosine pentaphosphate synthase (PNPase/GPSI), domain 3"/>
    <property type="match status" value="1"/>
</dbReference>
<sequence length="427" mass="46428">PIAALRVGRVDGDLIVNPTTEKIAESDMDLIISGDRESIGTVEGGAEEISEAALLEALEFAHENMQEILDLQEELAKKVGGTKMEYTPPEIDTALAEAVEAAAAGRISEANRCGDRDRRGELIEKLEAEVEGELEEKFPDDRKAIGELLYDLTKADMRKMVLTDKKRIDGRAIDEVRELSCEVGVLPRVHGSSLFNRGQTQALCTATLGNKFDEKMIDDLRGKAFKSYYLDYNFPSYSTNEVSFPRGPGRREIGHGHLAEKALEPVIPAVDSFPYTLRLVADIQSSNGSTSMATVCGCSMAMMDAGIPMKSAVTASGVGLISEGKDYVILTDILGDEDFLGDMDLKVAGTEEGITAVQMENKIAGIRLEILEEALGRARAGRMHILKAMNTCIDKPRAELSRFAPRIEYIKIDPSKIGAVIGPGGRM</sequence>
<feature type="non-terminal residue" evidence="5">
    <location>
        <position position="1"/>
    </location>
</feature>
<feature type="non-terminal residue" evidence="5">
    <location>
        <position position="427"/>
    </location>
</feature>
<dbReference type="SUPFAM" id="SSF54211">
    <property type="entry name" value="Ribosomal protein S5 domain 2-like"/>
    <property type="match status" value="1"/>
</dbReference>
<dbReference type="InterPro" id="IPR036345">
    <property type="entry name" value="ExoRNase_PH_dom2_sf"/>
</dbReference>
<dbReference type="EMBL" id="UINC01077974">
    <property type="protein sequence ID" value="SVC18597.1"/>
    <property type="molecule type" value="Genomic_DNA"/>
</dbReference>
<dbReference type="CDD" id="cd11364">
    <property type="entry name" value="RNase_PH_PNPase_2"/>
    <property type="match status" value="1"/>
</dbReference>
<accession>A0A382K6A0</accession>
<dbReference type="InterPro" id="IPR036612">
    <property type="entry name" value="KH_dom_type_1_sf"/>
</dbReference>
<evidence type="ECO:0000256" key="1">
    <source>
        <dbReference type="ARBA" id="ARBA00022884"/>
    </source>
</evidence>
<dbReference type="Gene3D" id="3.30.230.70">
    <property type="entry name" value="GHMP Kinase, N-terminal domain"/>
    <property type="match status" value="2"/>
</dbReference>
<dbReference type="Gene3D" id="3.30.1370.10">
    <property type="entry name" value="K Homology domain, type 1"/>
    <property type="match status" value="1"/>
</dbReference>
<evidence type="ECO:0000259" key="3">
    <source>
        <dbReference type="Pfam" id="PF03725"/>
    </source>
</evidence>
<dbReference type="AlphaFoldDB" id="A0A382K6A0"/>
<dbReference type="GO" id="GO:0005829">
    <property type="term" value="C:cytosol"/>
    <property type="evidence" value="ECO:0007669"/>
    <property type="project" value="TreeGrafter"/>
</dbReference>
<dbReference type="InterPro" id="IPR036456">
    <property type="entry name" value="PNPase_PH_RNA-bd_sf"/>
</dbReference>
<evidence type="ECO:0000259" key="4">
    <source>
        <dbReference type="Pfam" id="PF03726"/>
    </source>
</evidence>
<dbReference type="InterPro" id="IPR012162">
    <property type="entry name" value="PNPase"/>
</dbReference>
<dbReference type="GO" id="GO:0004654">
    <property type="term" value="F:polyribonucleotide nucleotidyltransferase activity"/>
    <property type="evidence" value="ECO:0007669"/>
    <property type="project" value="InterPro"/>
</dbReference>
<proteinExistence type="predicted"/>
<dbReference type="Pfam" id="PF03725">
    <property type="entry name" value="RNase_PH_C"/>
    <property type="match status" value="1"/>
</dbReference>
<dbReference type="NCBIfam" id="NF008805">
    <property type="entry name" value="PRK11824.1"/>
    <property type="match status" value="1"/>
</dbReference>